<keyword evidence="1" id="KW-0479">Metal-binding</keyword>
<dbReference type="SUPFAM" id="SSF53098">
    <property type="entry name" value="Ribonuclease H-like"/>
    <property type="match status" value="1"/>
</dbReference>
<evidence type="ECO:0000256" key="3">
    <source>
        <dbReference type="ARBA" id="ARBA00022833"/>
    </source>
</evidence>
<dbReference type="Proteomes" id="UP001515500">
    <property type="component" value="Unplaced"/>
</dbReference>
<evidence type="ECO:0000313" key="7">
    <source>
        <dbReference type="Proteomes" id="UP001515500"/>
    </source>
</evidence>
<proteinExistence type="predicted"/>
<name>A0AB40ASR1_DIOCR</name>
<feature type="domain" description="BED-type" evidence="6">
    <location>
        <begin position="18"/>
        <end position="68"/>
    </location>
</feature>
<keyword evidence="7" id="KW-1185">Reference proteome</keyword>
<gene>
    <name evidence="8" type="primary">LOC120253587</name>
</gene>
<evidence type="ECO:0000259" key="6">
    <source>
        <dbReference type="PROSITE" id="PS50808"/>
    </source>
</evidence>
<dbReference type="AlphaFoldDB" id="A0AB40ASR1"/>
<dbReference type="PANTHER" id="PTHR32166">
    <property type="entry name" value="OSJNBA0013A04.12 PROTEIN"/>
    <property type="match status" value="1"/>
</dbReference>
<dbReference type="Pfam" id="PF02892">
    <property type="entry name" value="zf-BED"/>
    <property type="match status" value="1"/>
</dbReference>
<evidence type="ECO:0000256" key="5">
    <source>
        <dbReference type="SAM" id="MobiDB-lite"/>
    </source>
</evidence>
<keyword evidence="2 4" id="KW-0863">Zinc-finger</keyword>
<accession>A0AB40ASR1</accession>
<dbReference type="InterPro" id="IPR003656">
    <property type="entry name" value="Znf_BED"/>
</dbReference>
<reference evidence="8" key="1">
    <citation type="submission" date="2025-08" db="UniProtKB">
        <authorList>
            <consortium name="RefSeq"/>
        </authorList>
    </citation>
    <scope>IDENTIFICATION</scope>
</reference>
<dbReference type="PROSITE" id="PS50808">
    <property type="entry name" value="ZF_BED"/>
    <property type="match status" value="1"/>
</dbReference>
<sequence>MSAKRTSGSGVSTTEHTNRKDPAWKYGVQVEVPGEGKSYVYIQCKFCNKVIKGGVKRMKDHLGGTHKNVVPCDKVPPDVKQEINDYVKKKQAMKHKTQEEFDLSVDVSSYFGTRPSFEGMDSCPSEHNHTRGVRGPMDRFVTNVDGEDEVDTGTQPTITPTATNSKEARNLVCLDIGRFFFENGIAFNVIKSPSFANMVMSIGNYGRGLKRPSIHELRNWILNEEIKTTNKIVEEMKRTWPSTGVSIMSDEWKDTRGRSLINFLVNNPEGTVFLKSVDVSNKVKDGTFLFKLLDDVVEEIGEENVVQVITDNASAYKYACNLLMEKRKQLYWTPCAAHCLDLMLEKLGELPQHKHALMKAKKVMNFIYNHGWVLALMRKFTQRELIRPTATRFATAYLTLQSLLQSKQ</sequence>
<feature type="compositionally biased region" description="Low complexity" evidence="5">
    <location>
        <begin position="152"/>
        <end position="162"/>
    </location>
</feature>
<feature type="region of interest" description="Disordered" evidence="5">
    <location>
        <begin position="118"/>
        <end position="162"/>
    </location>
</feature>
<protein>
    <submittedName>
        <fullName evidence="8">Uncharacterized protein LOC120253587</fullName>
    </submittedName>
</protein>
<dbReference type="Pfam" id="PF04937">
    <property type="entry name" value="DUF659"/>
    <property type="match status" value="1"/>
</dbReference>
<dbReference type="RefSeq" id="XP_039117838.1">
    <property type="nucleotide sequence ID" value="XM_039261904.1"/>
</dbReference>
<dbReference type="InterPro" id="IPR007021">
    <property type="entry name" value="DUF659"/>
</dbReference>
<dbReference type="GeneID" id="120253587"/>
<evidence type="ECO:0000256" key="2">
    <source>
        <dbReference type="ARBA" id="ARBA00022771"/>
    </source>
</evidence>
<keyword evidence="3" id="KW-0862">Zinc</keyword>
<dbReference type="GO" id="GO:0008270">
    <property type="term" value="F:zinc ion binding"/>
    <property type="evidence" value="ECO:0007669"/>
    <property type="project" value="UniProtKB-KW"/>
</dbReference>
<evidence type="ECO:0000256" key="4">
    <source>
        <dbReference type="PROSITE-ProRule" id="PRU00027"/>
    </source>
</evidence>
<evidence type="ECO:0000256" key="1">
    <source>
        <dbReference type="ARBA" id="ARBA00022723"/>
    </source>
</evidence>
<evidence type="ECO:0000313" key="8">
    <source>
        <dbReference type="RefSeq" id="XP_039117838.1"/>
    </source>
</evidence>
<organism evidence="7 8">
    <name type="scientific">Dioscorea cayennensis subsp. rotundata</name>
    <name type="common">White Guinea yam</name>
    <name type="synonym">Dioscorea rotundata</name>
    <dbReference type="NCBI Taxonomy" id="55577"/>
    <lineage>
        <taxon>Eukaryota</taxon>
        <taxon>Viridiplantae</taxon>
        <taxon>Streptophyta</taxon>
        <taxon>Embryophyta</taxon>
        <taxon>Tracheophyta</taxon>
        <taxon>Spermatophyta</taxon>
        <taxon>Magnoliopsida</taxon>
        <taxon>Liliopsida</taxon>
        <taxon>Dioscoreales</taxon>
        <taxon>Dioscoreaceae</taxon>
        <taxon>Dioscorea</taxon>
    </lineage>
</organism>
<dbReference type="GO" id="GO:0003677">
    <property type="term" value="F:DNA binding"/>
    <property type="evidence" value="ECO:0007669"/>
    <property type="project" value="InterPro"/>
</dbReference>
<dbReference type="PANTHER" id="PTHR32166:SF74">
    <property type="entry name" value="OS05G0256350 PROTEIN"/>
    <property type="match status" value="1"/>
</dbReference>
<dbReference type="InterPro" id="IPR012337">
    <property type="entry name" value="RNaseH-like_sf"/>
</dbReference>